<gene>
    <name evidence="2" type="ordered locus">bpr_I2362</name>
</gene>
<evidence type="ECO:0000259" key="1">
    <source>
        <dbReference type="Pfam" id="PF12773"/>
    </source>
</evidence>
<evidence type="ECO:0000313" key="2">
    <source>
        <dbReference type="EMBL" id="ADL35095.1"/>
    </source>
</evidence>
<keyword evidence="3" id="KW-1185">Reference proteome</keyword>
<dbReference type="Pfam" id="PF12773">
    <property type="entry name" value="DZR"/>
    <property type="match status" value="1"/>
</dbReference>
<proteinExistence type="predicted"/>
<accession>E0RZ23</accession>
<dbReference type="STRING" id="515622.bpr_I2362"/>
<dbReference type="EMBL" id="CP001810">
    <property type="protein sequence ID" value="ADL35095.1"/>
    <property type="molecule type" value="Genomic_DNA"/>
</dbReference>
<feature type="domain" description="DZANK-type" evidence="1">
    <location>
        <begin position="115"/>
        <end position="168"/>
    </location>
</feature>
<evidence type="ECO:0000313" key="3">
    <source>
        <dbReference type="Proteomes" id="UP000001299"/>
    </source>
</evidence>
<name>E0RZ23_BUTPB</name>
<protein>
    <recommendedName>
        <fullName evidence="1">DZANK-type domain-containing protein</fullName>
    </recommendedName>
</protein>
<dbReference type="AlphaFoldDB" id="E0RZ23"/>
<reference evidence="2 3" key="1">
    <citation type="journal article" date="2010" name="PLoS ONE">
        <title>The glycobiome of the rumen bacterium Butyrivibrio proteoclasticus B316(T) highlights adaptation to a polysaccharide-rich environment.</title>
        <authorList>
            <person name="Kelly W.J."/>
            <person name="Leahy S.C."/>
            <person name="Altermann E."/>
            <person name="Yeoman C.J."/>
            <person name="Dunne J.C."/>
            <person name="Kong Z."/>
            <person name="Pacheco D.M."/>
            <person name="Li D."/>
            <person name="Noel S.J."/>
            <person name="Moon C.D."/>
            <person name="Cookson A.L."/>
            <person name="Attwood G.T."/>
        </authorList>
    </citation>
    <scope>NUCLEOTIDE SEQUENCE [LARGE SCALE GENOMIC DNA]</scope>
    <source>
        <strain evidence="3">ATCC 51982 / DSM 14932 / B316</strain>
    </source>
</reference>
<dbReference type="InterPro" id="IPR025874">
    <property type="entry name" value="DZR"/>
</dbReference>
<dbReference type="eggNOG" id="ENOG502ZVDA">
    <property type="taxonomic scope" value="Bacteria"/>
</dbReference>
<dbReference type="KEGG" id="bpb:bpr_I2362"/>
<sequence>MTSINELVEANRFIHGRFCMQKIMEKNGRKQVMRLFDRPQENERKGDAYEEKLRDLKAQKIRITRQIGEKFIEESAGKDMAATPYADLFAQLSGTEDEIDLTLKRQLASRGLRKCESCGAELPINSAFCNKCGAKQGELETEVVTAGRICPKCGATLEEGDVFCISCGYKL</sequence>
<dbReference type="Proteomes" id="UP000001299">
    <property type="component" value="Chromosome 1"/>
</dbReference>
<dbReference type="HOGENOM" id="CLU_1560112_0_0_9"/>
<organism evidence="2 3">
    <name type="scientific">Butyrivibrio proteoclasticus (strain ATCC 51982 / DSM 14932 / B316)</name>
    <name type="common">Clostridium proteoclasticum</name>
    <dbReference type="NCBI Taxonomy" id="515622"/>
    <lineage>
        <taxon>Bacteria</taxon>
        <taxon>Bacillati</taxon>
        <taxon>Bacillota</taxon>
        <taxon>Clostridia</taxon>
        <taxon>Lachnospirales</taxon>
        <taxon>Lachnospiraceae</taxon>
        <taxon>Butyrivibrio</taxon>
    </lineage>
</organism>